<accession>F8Q1H9</accession>
<evidence type="ECO:0000313" key="2">
    <source>
        <dbReference type="EMBL" id="EGN98157.1"/>
    </source>
</evidence>
<reference evidence="3" key="1">
    <citation type="journal article" date="2011" name="Science">
        <title>The plant cell wall-decomposing machinery underlies the functional diversity of forest fungi.</title>
        <authorList>
            <person name="Eastwood D.C."/>
            <person name="Floudas D."/>
            <person name="Binder M."/>
            <person name="Majcherczyk A."/>
            <person name="Schneider P."/>
            <person name="Aerts A."/>
            <person name="Asiegbu F.O."/>
            <person name="Baker S.E."/>
            <person name="Barry K."/>
            <person name="Bendiksby M."/>
            <person name="Blumentritt M."/>
            <person name="Coutinho P.M."/>
            <person name="Cullen D."/>
            <person name="de Vries R.P."/>
            <person name="Gathman A."/>
            <person name="Goodell B."/>
            <person name="Henrissat B."/>
            <person name="Ihrmark K."/>
            <person name="Kauserud H."/>
            <person name="Kohler A."/>
            <person name="LaButti K."/>
            <person name="Lapidus A."/>
            <person name="Lavin J.L."/>
            <person name="Lee Y.-H."/>
            <person name="Lindquist E."/>
            <person name="Lilly W."/>
            <person name="Lucas S."/>
            <person name="Morin E."/>
            <person name="Murat C."/>
            <person name="Oguiza J.A."/>
            <person name="Park J."/>
            <person name="Pisabarro A.G."/>
            <person name="Riley R."/>
            <person name="Rosling A."/>
            <person name="Salamov A."/>
            <person name="Schmidt O."/>
            <person name="Schmutz J."/>
            <person name="Skrede I."/>
            <person name="Stenlid J."/>
            <person name="Wiebenga A."/>
            <person name="Xie X."/>
            <person name="Kuees U."/>
            <person name="Hibbett D.S."/>
            <person name="Hoffmeister D."/>
            <person name="Hoegberg N."/>
            <person name="Martin F."/>
            <person name="Grigoriev I.V."/>
            <person name="Watkinson S.C."/>
        </authorList>
    </citation>
    <scope>NUCLEOTIDE SEQUENCE [LARGE SCALE GENOMIC DNA]</scope>
    <source>
        <strain evidence="3">strain S7.3</strain>
    </source>
</reference>
<organism evidence="3">
    <name type="scientific">Serpula lacrymans var. lacrymans (strain S7.3)</name>
    <name type="common">Dry rot fungus</name>
    <dbReference type="NCBI Taxonomy" id="936435"/>
    <lineage>
        <taxon>Eukaryota</taxon>
        <taxon>Fungi</taxon>
        <taxon>Dikarya</taxon>
        <taxon>Basidiomycota</taxon>
        <taxon>Agaricomycotina</taxon>
        <taxon>Agaricomycetes</taxon>
        <taxon>Agaricomycetidae</taxon>
        <taxon>Boletales</taxon>
        <taxon>Coniophorineae</taxon>
        <taxon>Serpulaceae</taxon>
        <taxon>Serpula</taxon>
    </lineage>
</organism>
<evidence type="ECO:0000313" key="3">
    <source>
        <dbReference type="Proteomes" id="UP000008063"/>
    </source>
</evidence>
<sequence length="117" mass="13507">MSDSTSELEMKGEVLELLEVLEIGGMEYLARRKDMCYGFQTSERSESLKSELPNLWYCWIYVPHALLLSIALYPVELRTIGRKTKAIASFQKELWETNTPPQTKHNPRIAVKMLSLN</sequence>
<keyword evidence="1" id="KW-0472">Membrane</keyword>
<protein>
    <submittedName>
        <fullName evidence="2">Uncharacterized protein</fullName>
    </submittedName>
</protein>
<keyword evidence="3" id="KW-1185">Reference proteome</keyword>
<dbReference type="HOGENOM" id="CLU_2086259_0_0_1"/>
<dbReference type="AlphaFoldDB" id="F8Q1H9"/>
<name>F8Q1H9_SERL3</name>
<keyword evidence="1" id="KW-0812">Transmembrane</keyword>
<dbReference type="EMBL" id="GL945481">
    <property type="protein sequence ID" value="EGN98157.1"/>
    <property type="molecule type" value="Genomic_DNA"/>
</dbReference>
<feature type="transmembrane region" description="Helical" evidence="1">
    <location>
        <begin position="54"/>
        <end position="75"/>
    </location>
</feature>
<evidence type="ECO:0000256" key="1">
    <source>
        <dbReference type="SAM" id="Phobius"/>
    </source>
</evidence>
<dbReference type="Proteomes" id="UP000008063">
    <property type="component" value="Unassembled WGS sequence"/>
</dbReference>
<gene>
    <name evidence="2" type="ORF">SERLA73DRAFT_153323</name>
</gene>
<proteinExistence type="predicted"/>
<keyword evidence="1" id="KW-1133">Transmembrane helix</keyword>
<dbReference type="InParanoid" id="F8Q1H9"/>